<name>A0A976IGW0_BRELC</name>
<proteinExistence type="predicted"/>
<evidence type="ECO:0000313" key="2">
    <source>
        <dbReference type="EMBL" id="TDH70995.1"/>
    </source>
</evidence>
<dbReference type="EMBL" id="SHOA02000001">
    <property type="protein sequence ID" value="TDH70995.1"/>
    <property type="molecule type" value="Genomic_DNA"/>
</dbReference>
<gene>
    <name evidence="2" type="ORF">CCR75_005304</name>
</gene>
<reference evidence="2 3" key="1">
    <citation type="journal article" date="2021" name="Genome Biol.">
        <title>AFLAP: assembly-free linkage analysis pipeline using k-mers from genome sequencing data.</title>
        <authorList>
            <person name="Fletcher K."/>
            <person name="Zhang L."/>
            <person name="Gil J."/>
            <person name="Han R."/>
            <person name="Cavanaugh K."/>
            <person name="Michelmore R."/>
        </authorList>
    </citation>
    <scope>NUCLEOTIDE SEQUENCE [LARGE SCALE GENOMIC DNA]</scope>
    <source>
        <strain evidence="2 3">SF5</strain>
    </source>
</reference>
<protein>
    <submittedName>
        <fullName evidence="2">Uncharacterized protein</fullName>
    </submittedName>
</protein>
<feature type="region of interest" description="Disordered" evidence="1">
    <location>
        <begin position="49"/>
        <end position="76"/>
    </location>
</feature>
<comment type="caution">
    <text evidence="2">The sequence shown here is derived from an EMBL/GenBank/DDBJ whole genome shotgun (WGS) entry which is preliminary data.</text>
</comment>
<dbReference type="KEGG" id="blac:94349057"/>
<accession>A0A976IGW0</accession>
<dbReference type="Proteomes" id="UP000294530">
    <property type="component" value="Unassembled WGS sequence"/>
</dbReference>
<organism evidence="2 3">
    <name type="scientific">Bremia lactucae</name>
    <name type="common">Lettuce downy mildew</name>
    <dbReference type="NCBI Taxonomy" id="4779"/>
    <lineage>
        <taxon>Eukaryota</taxon>
        <taxon>Sar</taxon>
        <taxon>Stramenopiles</taxon>
        <taxon>Oomycota</taxon>
        <taxon>Peronosporomycetes</taxon>
        <taxon>Peronosporales</taxon>
        <taxon>Peronosporaceae</taxon>
        <taxon>Bremia</taxon>
    </lineage>
</organism>
<feature type="compositionally biased region" description="Basic and acidic residues" evidence="1">
    <location>
        <begin position="51"/>
        <end position="76"/>
    </location>
</feature>
<keyword evidence="3" id="KW-1185">Reference proteome</keyword>
<evidence type="ECO:0000256" key="1">
    <source>
        <dbReference type="SAM" id="MobiDB-lite"/>
    </source>
</evidence>
<dbReference type="AlphaFoldDB" id="A0A976IGW0"/>
<sequence length="76" mass="9330">MKKGLLKKFSYATLASTFTKRKQILYLDRISQREMKKWDLHHRLLMNRKTAKTERGQESPETFPKLERDFSRRKWD</sequence>
<dbReference type="GeneID" id="94349057"/>
<dbReference type="RefSeq" id="XP_067820494.1">
    <property type="nucleotide sequence ID" value="XM_067963386.1"/>
</dbReference>
<evidence type="ECO:0000313" key="3">
    <source>
        <dbReference type="Proteomes" id="UP000294530"/>
    </source>
</evidence>